<reference evidence="3" key="1">
    <citation type="submission" date="2022-11" db="UniProtKB">
        <authorList>
            <consortium name="WormBaseParasite"/>
        </authorList>
    </citation>
    <scope>IDENTIFICATION</scope>
</reference>
<keyword evidence="1" id="KW-0812">Transmembrane</keyword>
<dbReference type="Proteomes" id="UP000887565">
    <property type="component" value="Unplaced"/>
</dbReference>
<organism evidence="2 3">
    <name type="scientific">Romanomermis culicivorax</name>
    <name type="common">Nematode worm</name>
    <dbReference type="NCBI Taxonomy" id="13658"/>
    <lineage>
        <taxon>Eukaryota</taxon>
        <taxon>Metazoa</taxon>
        <taxon>Ecdysozoa</taxon>
        <taxon>Nematoda</taxon>
        <taxon>Enoplea</taxon>
        <taxon>Dorylaimia</taxon>
        <taxon>Mermithida</taxon>
        <taxon>Mermithoidea</taxon>
        <taxon>Mermithidae</taxon>
        <taxon>Romanomermis</taxon>
    </lineage>
</organism>
<dbReference type="WBParaSite" id="nRc.2.0.1.t28036-RA">
    <property type="protein sequence ID" value="nRc.2.0.1.t28036-RA"/>
    <property type="gene ID" value="nRc.2.0.1.g28036"/>
</dbReference>
<name>A0A915JQ51_ROMCU</name>
<protein>
    <submittedName>
        <fullName evidence="3">Uncharacterized protein</fullName>
    </submittedName>
</protein>
<feature type="transmembrane region" description="Helical" evidence="1">
    <location>
        <begin position="134"/>
        <end position="151"/>
    </location>
</feature>
<keyword evidence="1" id="KW-1133">Transmembrane helix</keyword>
<evidence type="ECO:0000313" key="3">
    <source>
        <dbReference type="WBParaSite" id="nRc.2.0.1.t28036-RA"/>
    </source>
</evidence>
<keyword evidence="1" id="KW-0472">Membrane</keyword>
<keyword evidence="2" id="KW-1185">Reference proteome</keyword>
<evidence type="ECO:0000313" key="2">
    <source>
        <dbReference type="Proteomes" id="UP000887565"/>
    </source>
</evidence>
<sequence length="164" mass="19435">HFSLILSEIHAQKLRSSFPNPELFSEWVKAALRGLFETMNKLLLSKTCPRRTGVRLAHDLKAADPQAYSMPECYKKKLKSSWLTNDNYVYKEYSFPPFEIPPHPRAMIEPFTSTAKLRNSPWRFIWEHNNQCRYFVYLGPFLIYLWYYLLAPCKEKQSNTLQHA</sequence>
<accession>A0A915JQ51</accession>
<proteinExistence type="predicted"/>
<dbReference type="AlphaFoldDB" id="A0A915JQ51"/>
<evidence type="ECO:0000256" key="1">
    <source>
        <dbReference type="SAM" id="Phobius"/>
    </source>
</evidence>